<dbReference type="Pfam" id="PF00078">
    <property type="entry name" value="RVT_1"/>
    <property type="match status" value="1"/>
</dbReference>
<dbReference type="PROSITE" id="PS50878">
    <property type="entry name" value="RT_POL"/>
    <property type="match status" value="1"/>
</dbReference>
<protein>
    <recommendedName>
        <fullName evidence="1">Reverse transcriptase domain-containing protein</fullName>
    </recommendedName>
</protein>
<dbReference type="AlphaFoldDB" id="A0A2Z6R6S3"/>
<dbReference type="InterPro" id="IPR051320">
    <property type="entry name" value="Viral_Replic_Matur_Polypro"/>
</dbReference>
<dbReference type="PANTHER" id="PTHR33064:SF37">
    <property type="entry name" value="RIBONUCLEASE H"/>
    <property type="match status" value="1"/>
</dbReference>
<name>A0A2Z6R6S3_9GLOM</name>
<dbReference type="PANTHER" id="PTHR33064">
    <property type="entry name" value="POL PROTEIN"/>
    <property type="match status" value="1"/>
</dbReference>
<sequence>MDEVLKRLLWKFIMVYLDNIIIYSNTFEQYLDHLQQVFDQLENAGLKLNSDKCSFVKDELEFLGHVISSKGKRTNPAKVQKVKNFPAPTNITQLRGFLGLASYYRQFILNFLRIASPLNKLLKKETEYNWMKVQQDSFNQLKESLISSPILVFPDFDK</sequence>
<dbReference type="InterPro" id="IPR043128">
    <property type="entry name" value="Rev_trsase/Diguanyl_cyclase"/>
</dbReference>
<dbReference type="Gene3D" id="3.30.70.270">
    <property type="match status" value="2"/>
</dbReference>
<dbReference type="Proteomes" id="UP000247702">
    <property type="component" value="Unassembled WGS sequence"/>
</dbReference>
<dbReference type="InterPro" id="IPR000477">
    <property type="entry name" value="RT_dom"/>
</dbReference>
<gene>
    <name evidence="2" type="ORF">RclHR1_27830001</name>
</gene>
<evidence type="ECO:0000259" key="1">
    <source>
        <dbReference type="PROSITE" id="PS50878"/>
    </source>
</evidence>
<dbReference type="FunFam" id="3.30.70.270:FF:000003">
    <property type="entry name" value="Transposon Ty3-G Gag-Pol polyprotein"/>
    <property type="match status" value="1"/>
</dbReference>
<evidence type="ECO:0000313" key="2">
    <source>
        <dbReference type="EMBL" id="GBB96562.1"/>
    </source>
</evidence>
<dbReference type="EMBL" id="BEXD01001983">
    <property type="protein sequence ID" value="GBB96562.1"/>
    <property type="molecule type" value="Genomic_DNA"/>
</dbReference>
<dbReference type="SUPFAM" id="SSF56672">
    <property type="entry name" value="DNA/RNA polymerases"/>
    <property type="match status" value="1"/>
</dbReference>
<organism evidence="2 3">
    <name type="scientific">Rhizophagus clarus</name>
    <dbReference type="NCBI Taxonomy" id="94130"/>
    <lineage>
        <taxon>Eukaryota</taxon>
        <taxon>Fungi</taxon>
        <taxon>Fungi incertae sedis</taxon>
        <taxon>Mucoromycota</taxon>
        <taxon>Glomeromycotina</taxon>
        <taxon>Glomeromycetes</taxon>
        <taxon>Glomerales</taxon>
        <taxon>Glomeraceae</taxon>
        <taxon>Rhizophagus</taxon>
    </lineage>
</organism>
<keyword evidence="3" id="KW-1185">Reference proteome</keyword>
<dbReference type="InterPro" id="IPR043502">
    <property type="entry name" value="DNA/RNA_pol_sf"/>
</dbReference>
<proteinExistence type="predicted"/>
<evidence type="ECO:0000313" key="3">
    <source>
        <dbReference type="Proteomes" id="UP000247702"/>
    </source>
</evidence>
<comment type="caution">
    <text evidence="2">The sequence shown here is derived from an EMBL/GenBank/DDBJ whole genome shotgun (WGS) entry which is preliminary data.</text>
</comment>
<reference evidence="2 3" key="1">
    <citation type="submission" date="2017-11" db="EMBL/GenBank/DDBJ databases">
        <title>The genome of Rhizophagus clarus HR1 reveals common genetic basis of auxotrophy among arbuscular mycorrhizal fungi.</title>
        <authorList>
            <person name="Kobayashi Y."/>
        </authorList>
    </citation>
    <scope>NUCLEOTIDE SEQUENCE [LARGE SCALE GENOMIC DNA]</scope>
    <source>
        <strain evidence="2 3">HR1</strain>
    </source>
</reference>
<feature type="domain" description="Reverse transcriptase" evidence="1">
    <location>
        <begin position="1"/>
        <end position="67"/>
    </location>
</feature>
<dbReference type="FunFam" id="3.30.70.270:FF:000045">
    <property type="entry name" value="Transposon Tf2-7 polyprotein"/>
    <property type="match status" value="1"/>
</dbReference>
<accession>A0A2Z6R6S3</accession>
<dbReference type="STRING" id="94130.A0A2Z6R6S3"/>